<dbReference type="SUPFAM" id="SSF50978">
    <property type="entry name" value="WD40 repeat-like"/>
    <property type="match status" value="1"/>
</dbReference>
<dbReference type="EMBL" id="CP151519">
    <property type="protein sequence ID" value="WZN67244.1"/>
    <property type="molecule type" value="Genomic_DNA"/>
</dbReference>
<organism evidence="6 7">
    <name type="scientific">Chloropicon roscoffensis</name>
    <dbReference type="NCBI Taxonomy" id="1461544"/>
    <lineage>
        <taxon>Eukaryota</taxon>
        <taxon>Viridiplantae</taxon>
        <taxon>Chlorophyta</taxon>
        <taxon>Chloropicophyceae</taxon>
        <taxon>Chloropicales</taxon>
        <taxon>Chloropicaceae</taxon>
        <taxon>Chloropicon</taxon>
    </lineage>
</organism>
<keyword evidence="2" id="KW-0677">Repeat</keyword>
<dbReference type="PROSITE" id="PS50294">
    <property type="entry name" value="WD_REPEATS_REGION"/>
    <property type="match status" value="1"/>
</dbReference>
<name>A0AAX4PLI0_9CHLO</name>
<reference evidence="6 7" key="1">
    <citation type="submission" date="2024-03" db="EMBL/GenBank/DDBJ databases">
        <title>Complete genome sequence of the green alga Chloropicon roscoffensis RCC1871.</title>
        <authorList>
            <person name="Lemieux C."/>
            <person name="Pombert J.-F."/>
            <person name="Otis C."/>
            <person name="Turmel M."/>
        </authorList>
    </citation>
    <scope>NUCLEOTIDE SEQUENCE [LARGE SCALE GENOMIC DNA]</scope>
    <source>
        <strain evidence="6 7">RCC1871</strain>
    </source>
</reference>
<keyword evidence="3" id="KW-0007">Acetylation</keyword>
<proteinExistence type="predicted"/>
<evidence type="ECO:0000256" key="4">
    <source>
        <dbReference type="PROSITE-ProRule" id="PRU00221"/>
    </source>
</evidence>
<dbReference type="InterPro" id="IPR001680">
    <property type="entry name" value="WD40_rpt"/>
</dbReference>
<evidence type="ECO:0000256" key="3">
    <source>
        <dbReference type="ARBA" id="ARBA00022990"/>
    </source>
</evidence>
<dbReference type="Proteomes" id="UP001472866">
    <property type="component" value="Chromosome 19"/>
</dbReference>
<dbReference type="PANTHER" id="PTHR19919">
    <property type="entry name" value="WD REPEAT CONTAINING PROTEIN"/>
    <property type="match status" value="1"/>
</dbReference>
<dbReference type="InterPro" id="IPR036322">
    <property type="entry name" value="WD40_repeat_dom_sf"/>
</dbReference>
<dbReference type="InterPro" id="IPR019775">
    <property type="entry name" value="WD40_repeat_CS"/>
</dbReference>
<evidence type="ECO:0000256" key="2">
    <source>
        <dbReference type="ARBA" id="ARBA00022737"/>
    </source>
</evidence>
<keyword evidence="7" id="KW-1185">Reference proteome</keyword>
<dbReference type="InterPro" id="IPR045159">
    <property type="entry name" value="DCAF7-like"/>
</dbReference>
<dbReference type="Pfam" id="PF00400">
    <property type="entry name" value="WD40"/>
    <property type="match status" value="2"/>
</dbReference>
<dbReference type="FunFam" id="2.130.10.10:FF:000234">
    <property type="entry name" value="WD repeat-containing protein LWD1"/>
    <property type="match status" value="1"/>
</dbReference>
<sequence length="496" mass="53162">MEPSSTKPEAAEAEAKPGQEPEAAVAEPTAPAAEKKEEPSGAGRDGEGIAGTKATEGGEPSPKRAKANEGGHEDGGVVKDDDANGAPGPAPSSKDPDASNAKQTAEEQEKKPEAATVEAAGNKIGAIMAANAKEAEANNNNGNNNGKSQQGVGKTGDNMGGQKRAEIYTYNAKDMVFSLAWSVRKDKKFRLAAGSFVEEYQNKVEILYLDETKGEFGLSEPALSFSHPFPATKIMFVPEKGAGGTDLLATSSDYLRLYTIDDTQQGNSSVEVKSILSNSSNSEFCAPLTSFDWNEDDLNKIGTSSIDTTCTIWDLEKEVVDTQLIAHDREVYDFAWGGAGVFASVSADGSVRVFDLRDKEHSTIIYESPHPEVPLVRLGWNKQDPRYMATVLMDSSKVIILDIRFPTLPVAELQRHQASVNQLAWAPHSSCHICTAGDDAQALIWDLSSMSQPLDGSLDPILAYHAGAEINNLQWSSAQPDWVAIAFSSSVQILRV</sequence>
<feature type="region of interest" description="Disordered" evidence="5">
    <location>
        <begin position="136"/>
        <end position="160"/>
    </location>
</feature>
<evidence type="ECO:0000256" key="5">
    <source>
        <dbReference type="SAM" id="MobiDB-lite"/>
    </source>
</evidence>
<feature type="repeat" description="WD" evidence="4">
    <location>
        <begin position="413"/>
        <end position="455"/>
    </location>
</feature>
<feature type="compositionally biased region" description="Basic and acidic residues" evidence="5">
    <location>
        <begin position="33"/>
        <end position="47"/>
    </location>
</feature>
<feature type="compositionally biased region" description="Low complexity" evidence="5">
    <location>
        <begin position="20"/>
        <end position="32"/>
    </location>
</feature>
<feature type="compositionally biased region" description="Basic and acidic residues" evidence="5">
    <location>
        <begin position="9"/>
        <end position="19"/>
    </location>
</feature>
<feature type="compositionally biased region" description="Basic and acidic residues" evidence="5">
    <location>
        <begin position="104"/>
        <end position="113"/>
    </location>
</feature>
<dbReference type="PROSITE" id="PS00678">
    <property type="entry name" value="WD_REPEATS_1"/>
    <property type="match status" value="1"/>
</dbReference>
<feature type="compositionally biased region" description="Low complexity" evidence="5">
    <location>
        <begin position="136"/>
        <end position="147"/>
    </location>
</feature>
<dbReference type="Gene3D" id="2.130.10.10">
    <property type="entry name" value="YVTN repeat-like/Quinoprotein amine dehydrogenase"/>
    <property type="match status" value="1"/>
</dbReference>
<dbReference type="InterPro" id="IPR015943">
    <property type="entry name" value="WD40/YVTN_repeat-like_dom_sf"/>
</dbReference>
<dbReference type="PROSITE" id="PS50082">
    <property type="entry name" value="WD_REPEATS_2"/>
    <property type="match status" value="1"/>
</dbReference>
<feature type="compositionally biased region" description="Basic and acidic residues" evidence="5">
    <location>
        <begin position="66"/>
        <end position="82"/>
    </location>
</feature>
<evidence type="ECO:0000313" key="7">
    <source>
        <dbReference type="Proteomes" id="UP001472866"/>
    </source>
</evidence>
<feature type="region of interest" description="Disordered" evidence="5">
    <location>
        <begin position="1"/>
        <end position="116"/>
    </location>
</feature>
<keyword evidence="1 4" id="KW-0853">WD repeat</keyword>
<protein>
    <submittedName>
        <fullName evidence="6">WD40 repeat domain-containing protein</fullName>
    </submittedName>
</protein>
<dbReference type="SMART" id="SM00320">
    <property type="entry name" value="WD40"/>
    <property type="match status" value="3"/>
</dbReference>
<accession>A0AAX4PLI0</accession>
<evidence type="ECO:0000313" key="6">
    <source>
        <dbReference type="EMBL" id="WZN67244.1"/>
    </source>
</evidence>
<dbReference type="AlphaFoldDB" id="A0AAX4PLI0"/>
<evidence type="ECO:0000256" key="1">
    <source>
        <dbReference type="ARBA" id="ARBA00022574"/>
    </source>
</evidence>
<gene>
    <name evidence="6" type="ORF">HKI87_19g88170</name>
</gene>